<keyword evidence="1" id="KW-1133">Transmembrane helix</keyword>
<gene>
    <name evidence="3" type="ORF">PI23P_12062</name>
</gene>
<dbReference type="OrthoDB" id="8965954at2"/>
<organism evidence="3 4">
    <name type="scientific">Polaribacter irgensii 23-P</name>
    <dbReference type="NCBI Taxonomy" id="313594"/>
    <lineage>
        <taxon>Bacteria</taxon>
        <taxon>Pseudomonadati</taxon>
        <taxon>Bacteroidota</taxon>
        <taxon>Flavobacteriia</taxon>
        <taxon>Flavobacteriales</taxon>
        <taxon>Flavobacteriaceae</taxon>
    </lineage>
</organism>
<evidence type="ECO:0000256" key="1">
    <source>
        <dbReference type="SAM" id="Phobius"/>
    </source>
</evidence>
<dbReference type="eggNOG" id="COG2972">
    <property type="taxonomic scope" value="Bacteria"/>
</dbReference>
<keyword evidence="1" id="KW-0812">Transmembrane</keyword>
<evidence type="ECO:0000313" key="3">
    <source>
        <dbReference type="EMBL" id="EAR12068.1"/>
    </source>
</evidence>
<feature type="transmembrane region" description="Helical" evidence="1">
    <location>
        <begin position="24"/>
        <end position="45"/>
    </location>
</feature>
<accession>A4C1R5</accession>
<sequence>MEIVLTEEQRYIQAKKRMERIKGFYKHLTVYCFVVSILIFINLKFEPHFHWFWFSPIGWGIGLFIHWLNIFSFNYLSIGKNWEDRKIKEIMNANKN</sequence>
<protein>
    <recommendedName>
        <fullName evidence="2">2TM domain-containing protein</fullName>
    </recommendedName>
</protein>
<proteinExistence type="predicted"/>
<evidence type="ECO:0000313" key="4">
    <source>
        <dbReference type="Proteomes" id="UP000003053"/>
    </source>
</evidence>
<dbReference type="Pfam" id="PF13239">
    <property type="entry name" value="2TM"/>
    <property type="match status" value="1"/>
</dbReference>
<feature type="transmembrane region" description="Helical" evidence="1">
    <location>
        <begin position="51"/>
        <end position="76"/>
    </location>
</feature>
<dbReference type="HOGENOM" id="CLU_173284_0_0_10"/>
<feature type="domain" description="2TM" evidence="2">
    <location>
        <begin position="13"/>
        <end position="92"/>
    </location>
</feature>
<dbReference type="RefSeq" id="WP_004571030.1">
    <property type="nucleotide sequence ID" value="NZ_CH724148.1"/>
</dbReference>
<dbReference type="AlphaFoldDB" id="A4C1R5"/>
<name>A4C1R5_9FLAO</name>
<dbReference type="STRING" id="313594.PI23P_12062"/>
<comment type="caution">
    <text evidence="3">The sequence shown here is derived from an EMBL/GenBank/DDBJ whole genome shotgun (WGS) entry which is preliminary data.</text>
</comment>
<evidence type="ECO:0000259" key="2">
    <source>
        <dbReference type="Pfam" id="PF13239"/>
    </source>
</evidence>
<dbReference type="Proteomes" id="UP000003053">
    <property type="component" value="Unassembled WGS sequence"/>
</dbReference>
<keyword evidence="1" id="KW-0472">Membrane</keyword>
<reference evidence="3 4" key="1">
    <citation type="submission" date="2006-02" db="EMBL/GenBank/DDBJ databases">
        <authorList>
            <person name="Murray A."/>
            <person name="Staley J."/>
            <person name="Ferriera S."/>
            <person name="Johnson J."/>
            <person name="Kravitz S."/>
            <person name="Halpern A."/>
            <person name="Remington K."/>
            <person name="Beeson K."/>
            <person name="Tran B."/>
            <person name="Rogers Y.-H."/>
            <person name="Friedman R."/>
            <person name="Venter J.C."/>
        </authorList>
    </citation>
    <scope>NUCLEOTIDE SEQUENCE [LARGE SCALE GENOMIC DNA]</scope>
    <source>
        <strain evidence="3 4">23-P</strain>
    </source>
</reference>
<dbReference type="InterPro" id="IPR025698">
    <property type="entry name" value="2TM_dom"/>
</dbReference>
<keyword evidence="4" id="KW-1185">Reference proteome</keyword>
<dbReference type="EMBL" id="AAOG01000003">
    <property type="protein sequence ID" value="EAR12068.1"/>
    <property type="molecule type" value="Genomic_DNA"/>
</dbReference>